<protein>
    <submittedName>
        <fullName evidence="2">PD-(D/E)XK nuclease family protein</fullName>
    </submittedName>
</protein>
<dbReference type="SUPFAM" id="SSF52540">
    <property type="entry name" value="P-loop containing nucleoside triphosphate hydrolases"/>
    <property type="match status" value="1"/>
</dbReference>
<evidence type="ECO:0000313" key="2">
    <source>
        <dbReference type="EMBL" id="MCW0482907.1"/>
    </source>
</evidence>
<name>A0AA41YCY6_9BACT</name>
<dbReference type="RefSeq" id="WP_282591510.1">
    <property type="nucleotide sequence ID" value="NZ_JAPAAF010000010.1"/>
</dbReference>
<dbReference type="Proteomes" id="UP001163821">
    <property type="component" value="Unassembled WGS sequence"/>
</dbReference>
<proteinExistence type="predicted"/>
<dbReference type="InterPro" id="IPR011604">
    <property type="entry name" value="PDDEXK-like_dom_sf"/>
</dbReference>
<dbReference type="Gene3D" id="3.90.320.10">
    <property type="match status" value="1"/>
</dbReference>
<gene>
    <name evidence="2" type="ORF">N2K84_09225</name>
</gene>
<dbReference type="EMBL" id="JAPAAF010000010">
    <property type="protein sequence ID" value="MCW0482907.1"/>
    <property type="molecule type" value="Genomic_DNA"/>
</dbReference>
<evidence type="ECO:0000313" key="3">
    <source>
        <dbReference type="Proteomes" id="UP001163821"/>
    </source>
</evidence>
<organism evidence="2 3">
    <name type="scientific">Gaoshiqia sediminis</name>
    <dbReference type="NCBI Taxonomy" id="2986998"/>
    <lineage>
        <taxon>Bacteria</taxon>
        <taxon>Pseudomonadati</taxon>
        <taxon>Bacteroidota</taxon>
        <taxon>Bacteroidia</taxon>
        <taxon>Marinilabiliales</taxon>
        <taxon>Prolixibacteraceae</taxon>
        <taxon>Gaoshiqia</taxon>
    </lineage>
</organism>
<dbReference type="InterPro" id="IPR038726">
    <property type="entry name" value="PDDEXK_AddAB-type"/>
</dbReference>
<comment type="caution">
    <text evidence="2">The sequence shown here is derived from an EMBL/GenBank/DDBJ whole genome shotgun (WGS) entry which is preliminary data.</text>
</comment>
<accession>A0AA41YCY6</accession>
<evidence type="ECO:0000259" key="1">
    <source>
        <dbReference type="Pfam" id="PF12705"/>
    </source>
</evidence>
<feature type="domain" description="PD-(D/E)XK endonuclease-like" evidence="1">
    <location>
        <begin position="654"/>
        <end position="943"/>
    </location>
</feature>
<sequence length="945" mass="108802">MDPFLKQVARFLDQQFGAGISRLSVVFPSRRSGVFFNAYLNDLATGPILGPEVITINDLVAQLSGMQISDQISLILRLHRIYREETGHLEELDDFFFWGEILLNDFNDVDKYLLDADDLFQNISDLKEIESRFDYLTPGQKRAIELFWGNLGKAGASVNREKFLTIWNKLATVYHRFRDELLAEQVGYSGLVYRDLVEKLQRQPELNLPSDRYVFVGFNALNAAENSLFRRFKSAGIADFFWDYDVAFVQDPTHEAGLFIRQNLIEFPMPNGFVLDEDVLPAKKIQVVSVPGQVAQAQVVNHQQFLANPAAKTSFDDAALVLADENFLIPVVSAAGCRFNSINITMGYPLQNTPVYSLISQLIELQKNFRRLDGDEAFYYRPVLAVLNHQLLASPESKKLVREIHQQNKIYVRTSDLKKDELFSLAFTRQEDWRGCADYFMKLVRMLAVRYQSKGGASVHLEAEYLYQVYLAVQRLVDTLEQFHPEKISLSLFYRILVQHLQRIAIPFEGEPLSGLQVMGVLETRNLDFKKLVLFSVNEGKLPKTSAVHSFIPYNLRKAFGLPAYEEQDAMYAYYFYRLLHRAEEVVLVYDSSSDGLNTGEMSRYLFQMMYDSDLKPEFWHLDFDFKASGSEPISIPGTAVHQQRLLERYAEKRLSPSALNTYLDCKLKFYFRHVANIKETDELLEDVDPRLFGNLFHHAAELIYTEFKGKEVSSEDLKTVAVNKNKIGKAIHSAFAREYYKDRALKDVKITGKNILIAENLQTYLERMLENDRAFAPFTVLELEGDFEAEFVLPIGGVPRKIKLGGIVDRIDQTRDGVRIIDYKTGRALDLKFKKFSEFYDREKSKRPKEIFQTLVYAEIYRRNKGNLPILPTIYKIDQFFDEDFLPSVMQNGQPVNYSGIADEFVASLDELLLEMFSDSTVYDQTAEVRKCQTCPYNLICRRG</sequence>
<dbReference type="AlphaFoldDB" id="A0AA41YCY6"/>
<keyword evidence="3" id="KW-1185">Reference proteome</keyword>
<dbReference type="InterPro" id="IPR027417">
    <property type="entry name" value="P-loop_NTPase"/>
</dbReference>
<reference evidence="2" key="1">
    <citation type="submission" date="2022-10" db="EMBL/GenBank/DDBJ databases">
        <title>Gaoshiqiia sediminis gen. nov., sp. nov., isolated from coastal sediment.</title>
        <authorList>
            <person name="Yu W.X."/>
            <person name="Mu D.S."/>
            <person name="Du J.Z."/>
            <person name="Liang Y.Q."/>
        </authorList>
    </citation>
    <scope>NUCLEOTIDE SEQUENCE</scope>
    <source>
        <strain evidence="2">A06</strain>
    </source>
</reference>
<dbReference type="Pfam" id="PF12705">
    <property type="entry name" value="PDDEXK_1"/>
    <property type="match status" value="1"/>
</dbReference>